<evidence type="ECO:0000313" key="1">
    <source>
        <dbReference type="EMBL" id="GIJ57445.1"/>
    </source>
</evidence>
<dbReference type="RefSeq" id="WP_203996781.1">
    <property type="nucleotide sequence ID" value="NZ_BOPG01000031.1"/>
</dbReference>
<organism evidence="1 2">
    <name type="scientific">Virgisporangium aurantiacum</name>
    <dbReference type="NCBI Taxonomy" id="175570"/>
    <lineage>
        <taxon>Bacteria</taxon>
        <taxon>Bacillati</taxon>
        <taxon>Actinomycetota</taxon>
        <taxon>Actinomycetes</taxon>
        <taxon>Micromonosporales</taxon>
        <taxon>Micromonosporaceae</taxon>
        <taxon>Virgisporangium</taxon>
    </lineage>
</organism>
<keyword evidence="2" id="KW-1185">Reference proteome</keyword>
<gene>
    <name evidence="1" type="ORF">Vau01_049610</name>
</gene>
<comment type="caution">
    <text evidence="1">The sequence shown here is derived from an EMBL/GenBank/DDBJ whole genome shotgun (WGS) entry which is preliminary data.</text>
</comment>
<dbReference type="EMBL" id="BOPG01000031">
    <property type="protein sequence ID" value="GIJ57445.1"/>
    <property type="molecule type" value="Genomic_DNA"/>
</dbReference>
<dbReference type="Proteomes" id="UP000612585">
    <property type="component" value="Unassembled WGS sequence"/>
</dbReference>
<accession>A0A8J4E079</accession>
<protein>
    <submittedName>
        <fullName evidence="1">Uncharacterized protein</fullName>
    </submittedName>
</protein>
<proteinExistence type="predicted"/>
<sequence>MRPVPSADRTLVVQRFQLAATASVFMGAKLNESADRFFDTIARVGAEDPAVFDDVIALVEGLARQAYHPMMLAAEALAGCLLRSDDFAPVVRGWAHRPHPRARTAAVAAYSKASDFDRAKVDVDTLAELIVRLDAAPGDADKVTRSYLGRIACKLRDTDDGARLIELMAGRGPEFRIQAAHAIASDLSTEPPERHLEVLRAMTPIPLSNAEPPRRYFWLFLSLIYDADPSVARDAQYALQLIRTSWPELWNRFVNFRGRVMADAPAVDGIAAPPGPYATDAAAAVDAALADLRARTGREWTRDELARLTHHDLARSEDPAPDSRGVLFALRAPRESNQQWGVLTWDPDLLDQDQQAEAAGEEPIRAVGSPRLFLSYRWSHAVDTSGGLDFFAGALFGRGYDLVFDRDPRHLDKHLTAYDVLLLLYGCTHFVPLLTDELVDYLAGPPRTGKTPIDLEMELARTLEAEGRLRWLPTRLDSPWPSDELFPTRLFQVVATFPDGRREESEPMERIRVRAALARARAIRDVVSVEVHDVTPSA</sequence>
<reference evidence="1" key="1">
    <citation type="submission" date="2021-01" db="EMBL/GenBank/DDBJ databases">
        <title>Whole genome shotgun sequence of Virgisporangium aurantiacum NBRC 16421.</title>
        <authorList>
            <person name="Komaki H."/>
            <person name="Tamura T."/>
        </authorList>
    </citation>
    <scope>NUCLEOTIDE SEQUENCE</scope>
    <source>
        <strain evidence="1">NBRC 16421</strain>
    </source>
</reference>
<name>A0A8J4E079_9ACTN</name>
<dbReference type="AlphaFoldDB" id="A0A8J4E079"/>
<evidence type="ECO:0000313" key="2">
    <source>
        <dbReference type="Proteomes" id="UP000612585"/>
    </source>
</evidence>